<evidence type="ECO:0000259" key="1">
    <source>
        <dbReference type="SMART" id="SM01008"/>
    </source>
</evidence>
<gene>
    <name evidence="2" type="ORF">LX66_1532</name>
</gene>
<dbReference type="PIRSF" id="PIRSF036389">
    <property type="entry name" value="IOR_B"/>
    <property type="match status" value="1"/>
</dbReference>
<organism evidence="2 3">
    <name type="scientific">Chitinophaga japonensis</name>
    <name type="common">Flexibacter japonensis</name>
    <dbReference type="NCBI Taxonomy" id="104662"/>
    <lineage>
        <taxon>Bacteria</taxon>
        <taxon>Pseudomonadati</taxon>
        <taxon>Bacteroidota</taxon>
        <taxon>Chitinophagia</taxon>
        <taxon>Chitinophagales</taxon>
        <taxon>Chitinophagaceae</taxon>
        <taxon>Chitinophaga</taxon>
    </lineage>
</organism>
<dbReference type="InterPro" id="IPR037165">
    <property type="entry name" value="AldOxase/xan_DH_Mopterin-bd_sf"/>
</dbReference>
<dbReference type="AlphaFoldDB" id="A0A562TF38"/>
<dbReference type="PROSITE" id="PS51318">
    <property type="entry name" value="TAT"/>
    <property type="match status" value="1"/>
</dbReference>
<dbReference type="Gene3D" id="3.30.365.10">
    <property type="entry name" value="Aldehyde oxidase/xanthine dehydrogenase, molybdopterin binding domain"/>
    <property type="match status" value="4"/>
</dbReference>
<keyword evidence="3" id="KW-1185">Reference proteome</keyword>
<protein>
    <submittedName>
        <fullName evidence="2">CO/xanthine dehydrogenase Mo-binding subunit</fullName>
    </submittedName>
</protein>
<dbReference type="GO" id="GO:0016491">
    <property type="term" value="F:oxidoreductase activity"/>
    <property type="evidence" value="ECO:0007669"/>
    <property type="project" value="InterPro"/>
</dbReference>
<dbReference type="EMBL" id="VLLG01000002">
    <property type="protein sequence ID" value="TWI92149.1"/>
    <property type="molecule type" value="Genomic_DNA"/>
</dbReference>
<comment type="caution">
    <text evidence="2">The sequence shown here is derived from an EMBL/GenBank/DDBJ whole genome shotgun (WGS) entry which is preliminary data.</text>
</comment>
<dbReference type="OrthoDB" id="9767994at2"/>
<dbReference type="InterPro" id="IPR006311">
    <property type="entry name" value="TAT_signal"/>
</dbReference>
<dbReference type="Pfam" id="PF20256">
    <property type="entry name" value="MoCoBD_2"/>
    <property type="match status" value="2"/>
</dbReference>
<dbReference type="Gene3D" id="3.90.1170.50">
    <property type="entry name" value="Aldehyde oxidase/xanthine dehydrogenase, a/b hammerhead"/>
    <property type="match status" value="1"/>
</dbReference>
<dbReference type="InterPro" id="IPR000674">
    <property type="entry name" value="Ald_Oxase/Xan_DH_a/b"/>
</dbReference>
<dbReference type="SMART" id="SM01008">
    <property type="entry name" value="Ald_Xan_dh_C"/>
    <property type="match status" value="1"/>
</dbReference>
<dbReference type="PANTHER" id="PTHR47495">
    <property type="entry name" value="ALDEHYDE DEHYDROGENASE"/>
    <property type="match status" value="1"/>
</dbReference>
<accession>A0A562TF38</accession>
<name>A0A562TF38_CHIJA</name>
<feature type="domain" description="Aldehyde oxidase/xanthine dehydrogenase a/b hammerhead" evidence="1">
    <location>
        <begin position="206"/>
        <end position="287"/>
    </location>
</feature>
<dbReference type="RefSeq" id="WP_145711425.1">
    <property type="nucleotide sequence ID" value="NZ_BAAAFY010000001.1"/>
</dbReference>
<dbReference type="InterPro" id="IPR046867">
    <property type="entry name" value="AldOxase/xan_DH_MoCoBD2"/>
</dbReference>
<proteinExistence type="predicted"/>
<evidence type="ECO:0000313" key="2">
    <source>
        <dbReference type="EMBL" id="TWI92149.1"/>
    </source>
</evidence>
<dbReference type="InterPro" id="IPR012368">
    <property type="entry name" value="OxRdtase_Mopterin-bd_su_IorB"/>
</dbReference>
<dbReference type="SUPFAM" id="SSF56003">
    <property type="entry name" value="Molybdenum cofactor-binding domain"/>
    <property type="match status" value="2"/>
</dbReference>
<evidence type="ECO:0000313" key="3">
    <source>
        <dbReference type="Proteomes" id="UP000316778"/>
    </source>
</evidence>
<dbReference type="InterPro" id="IPR008274">
    <property type="entry name" value="AldOxase/xan_DH_MoCoBD1"/>
</dbReference>
<sequence length="725" mass="78316">MTHSTRRDFLKTAGCLTIGFSLFHPYGEAMAAAAQELPGSLRRYPDINAWLQVLEDGRVRVLTGKIELGQGLRTAVAQVAAEELELGMEQVSVTLAETGVTPNEGYTAGSMSIETSAMAIRHAAAAARQQLLALAAEKLQAPAARLEFAGGRVSMPGGRRSLTFAEILDGRELSGTIRLPLPLKAKQDYTLSGRSIPRQDTRQIVAGAPVYVHDLRFPGMLHARVVRPPAYQAKLLGYNEQAVRAKAPDLVRIVVNGSFLGVIAPGEYAAIQAQEALAENARWSDAPPLAGGDALPAYLATLPVRTEKVREKGQPISGGASLQATYFKPYIMHGATGPSCAVALYDKDQLHVWTHSQGVYPLQGALAEMLELPAERIHVKGVPGSGCYGHNGADDVAAEAALFAMALPGRHVRLQWSRQDEHGWEPYGSAMLMDTAAVLDAGGRITHWQYELRSDTHSTRPGGKAGNLLPARYLEKPFRELQGGYNAGAYRNAEPYYDIPNQHLTAHFFEGPLRVSALRSLGAYANIFAIESFMDELAEKAGKDPYDFRLMHLEDKRAIAVLQKLRDITPAKAPHPGSGIGIAFARYKNSAAYCATAAQVRVDDKGGRVEKMWAAIDAGEAINPGGIINQTEGGMVQAASWTLMEQVRFDAKHVTSNNWYTYPMLQFGQAPATEVAVIQRPEERALGAGEAVQGPAAAAIANAVYHACGIRVRELPILPGKLKQR</sequence>
<dbReference type="InterPro" id="IPR052516">
    <property type="entry name" value="N-heterocyclic_Hydroxylase"/>
</dbReference>
<dbReference type="Proteomes" id="UP000316778">
    <property type="component" value="Unassembled WGS sequence"/>
</dbReference>
<reference evidence="2 3" key="1">
    <citation type="journal article" date="2013" name="Stand. Genomic Sci.">
        <title>Genomic Encyclopedia of Type Strains, Phase I: The one thousand microbial genomes (KMG-I) project.</title>
        <authorList>
            <person name="Kyrpides N.C."/>
            <person name="Woyke T."/>
            <person name="Eisen J.A."/>
            <person name="Garrity G."/>
            <person name="Lilburn T.G."/>
            <person name="Beck B.J."/>
            <person name="Whitman W.B."/>
            <person name="Hugenholtz P."/>
            <person name="Klenk H.P."/>
        </authorList>
    </citation>
    <scope>NUCLEOTIDE SEQUENCE [LARGE SCALE GENOMIC DNA]</scope>
    <source>
        <strain evidence="2 3">DSM 13484</strain>
    </source>
</reference>
<dbReference type="Pfam" id="PF02738">
    <property type="entry name" value="MoCoBD_1"/>
    <property type="match status" value="1"/>
</dbReference>
<dbReference type="PANTHER" id="PTHR47495:SF1">
    <property type="entry name" value="BLL3820 PROTEIN"/>
    <property type="match status" value="1"/>
</dbReference>